<dbReference type="AlphaFoldDB" id="A0A5Q2QD81"/>
<dbReference type="Pfam" id="PF03881">
    <property type="entry name" value="Fructosamin_kin"/>
    <property type="match status" value="1"/>
</dbReference>
<dbReference type="EMBL" id="CP045871">
    <property type="protein sequence ID" value="QGG81094.1"/>
    <property type="molecule type" value="Genomic_DNA"/>
</dbReference>
<dbReference type="RefSeq" id="WP_153714597.1">
    <property type="nucleotide sequence ID" value="NZ_CP045871.1"/>
</dbReference>
<dbReference type="Gene3D" id="3.90.1200.10">
    <property type="match status" value="1"/>
</dbReference>
<accession>A0A5Q2QD81</accession>
<protein>
    <submittedName>
        <fullName evidence="3">Phosphotransferase</fullName>
    </submittedName>
</protein>
<organism evidence="3 4">
    <name type="scientific">Litorivicinus lipolyticus</name>
    <dbReference type="NCBI Taxonomy" id="418701"/>
    <lineage>
        <taxon>Bacteria</taxon>
        <taxon>Pseudomonadati</taxon>
        <taxon>Pseudomonadota</taxon>
        <taxon>Gammaproteobacteria</taxon>
        <taxon>Oceanospirillales</taxon>
        <taxon>Litorivicinaceae</taxon>
        <taxon>Litorivicinus</taxon>
    </lineage>
</organism>
<name>A0A5Q2QD81_9GAMM</name>
<dbReference type="PANTHER" id="PTHR12149">
    <property type="entry name" value="FRUCTOSAMINE 3 KINASE-RELATED PROTEIN"/>
    <property type="match status" value="1"/>
</dbReference>
<evidence type="ECO:0000256" key="1">
    <source>
        <dbReference type="ARBA" id="ARBA00009460"/>
    </source>
</evidence>
<keyword evidence="2" id="KW-0418">Kinase</keyword>
<dbReference type="PANTHER" id="PTHR12149:SF8">
    <property type="entry name" value="PROTEIN-RIBULOSAMINE 3-KINASE"/>
    <property type="match status" value="1"/>
</dbReference>
<dbReference type="Proteomes" id="UP000388235">
    <property type="component" value="Chromosome"/>
</dbReference>
<dbReference type="InterPro" id="IPR016477">
    <property type="entry name" value="Fructo-/Ketosamine-3-kinase"/>
</dbReference>
<dbReference type="GO" id="GO:0016301">
    <property type="term" value="F:kinase activity"/>
    <property type="evidence" value="ECO:0007669"/>
    <property type="project" value="UniProtKB-UniRule"/>
</dbReference>
<reference evidence="3 4" key="1">
    <citation type="submission" date="2019-11" db="EMBL/GenBank/DDBJ databases">
        <authorList>
            <person name="Khan S.A."/>
            <person name="Jeon C.O."/>
            <person name="Chun B.H."/>
        </authorList>
    </citation>
    <scope>NUCLEOTIDE SEQUENCE [LARGE SCALE GENOMIC DNA]</scope>
    <source>
        <strain evidence="3 4">IMCC 1097</strain>
    </source>
</reference>
<dbReference type="PIRSF" id="PIRSF006221">
    <property type="entry name" value="Ketosamine-3-kinase"/>
    <property type="match status" value="1"/>
</dbReference>
<dbReference type="SUPFAM" id="SSF56112">
    <property type="entry name" value="Protein kinase-like (PK-like)"/>
    <property type="match status" value="1"/>
</dbReference>
<keyword evidence="2 3" id="KW-0808">Transferase</keyword>
<dbReference type="InterPro" id="IPR011009">
    <property type="entry name" value="Kinase-like_dom_sf"/>
</dbReference>
<dbReference type="KEGG" id="llp:GH975_11180"/>
<dbReference type="Gene3D" id="3.30.200.20">
    <property type="entry name" value="Phosphorylase Kinase, domain 1"/>
    <property type="match status" value="1"/>
</dbReference>
<gene>
    <name evidence="3" type="ORF">GH975_11180</name>
</gene>
<proteinExistence type="inferred from homology"/>
<evidence type="ECO:0000256" key="2">
    <source>
        <dbReference type="PIRNR" id="PIRNR006221"/>
    </source>
</evidence>
<comment type="similarity">
    <text evidence="1 2">Belongs to the fructosamine kinase family.</text>
</comment>
<keyword evidence="4" id="KW-1185">Reference proteome</keyword>
<dbReference type="OrthoDB" id="5291879at2"/>
<evidence type="ECO:0000313" key="4">
    <source>
        <dbReference type="Proteomes" id="UP000388235"/>
    </source>
</evidence>
<evidence type="ECO:0000313" key="3">
    <source>
        <dbReference type="EMBL" id="QGG81094.1"/>
    </source>
</evidence>
<sequence>MLAPEAAHWLRGQGLEQVQARSALGASASSQVSRYRFIQGTSVIWKEQPGMSFDFFQAEADGLAALRAATSLRVPRVYFVGEDGLLMEDLNPAPSSPRYWESLGRGLAELHQFRGPHFGFSGDNYCGLGPQINSPCADGHEFFATRRLLPQAQRATERGLLGGDLLRQIEQLCQRLPELIPPAPAVLVHGDLWSGNVIADEQGEPALIDPAAYWGWAESDLAMTCQFGGFAGRFYDAYQEASGMNGEWRSRAELLNLYHQLNHLNLFGTLYAETVNSTLARYR</sequence>